<dbReference type="SUPFAM" id="SSF57850">
    <property type="entry name" value="RING/U-box"/>
    <property type="match status" value="1"/>
</dbReference>
<feature type="domain" description="RING-type" evidence="6">
    <location>
        <begin position="434"/>
        <end position="473"/>
    </location>
</feature>
<evidence type="ECO:0000256" key="5">
    <source>
        <dbReference type="SAM" id="MobiDB-lite"/>
    </source>
</evidence>
<dbReference type="Pfam" id="PF13920">
    <property type="entry name" value="zf-C3HC4_3"/>
    <property type="match status" value="1"/>
</dbReference>
<keyword evidence="4" id="KW-0863">Zinc-finger</keyword>
<keyword evidence="4" id="KW-0862">Zinc</keyword>
<dbReference type="InterPro" id="IPR002110">
    <property type="entry name" value="Ankyrin_rpt"/>
</dbReference>
<dbReference type="InterPro" id="IPR036770">
    <property type="entry name" value="Ankyrin_rpt-contain_sf"/>
</dbReference>
<feature type="repeat" description="ANK" evidence="3">
    <location>
        <begin position="75"/>
        <end position="107"/>
    </location>
</feature>
<proteinExistence type="predicted"/>
<protein>
    <recommendedName>
        <fullName evidence="6">RING-type domain-containing protein</fullName>
    </recommendedName>
</protein>
<comment type="caution">
    <text evidence="7">The sequence shown here is derived from an EMBL/GenBank/DDBJ whole genome shotgun (WGS) entry which is preliminary data.</text>
</comment>
<evidence type="ECO:0000259" key="6">
    <source>
        <dbReference type="PROSITE" id="PS50089"/>
    </source>
</evidence>
<accession>A0A835D8V9</accession>
<name>A0A835D8V9_TETSI</name>
<dbReference type="Gene3D" id="3.30.40.10">
    <property type="entry name" value="Zinc/RING finger domain, C3HC4 (zinc finger)"/>
    <property type="match status" value="1"/>
</dbReference>
<evidence type="ECO:0000313" key="7">
    <source>
        <dbReference type="EMBL" id="KAF8394276.1"/>
    </source>
</evidence>
<dbReference type="AlphaFoldDB" id="A0A835D8V9"/>
<feature type="region of interest" description="Disordered" evidence="5">
    <location>
        <begin position="332"/>
        <end position="376"/>
    </location>
</feature>
<dbReference type="Pfam" id="PF12796">
    <property type="entry name" value="Ank_2"/>
    <property type="match status" value="1"/>
</dbReference>
<dbReference type="PANTHER" id="PTHR24166:SF45">
    <property type="entry name" value="E3 UBIQUITIN-PROTEIN LIGASE XBAT35"/>
    <property type="match status" value="1"/>
</dbReference>
<dbReference type="InterPro" id="IPR013083">
    <property type="entry name" value="Znf_RING/FYVE/PHD"/>
</dbReference>
<evidence type="ECO:0000256" key="2">
    <source>
        <dbReference type="ARBA" id="ARBA00023043"/>
    </source>
</evidence>
<dbReference type="InterPro" id="IPR050889">
    <property type="entry name" value="Dendritic_Spine_Reg/Scaffold"/>
</dbReference>
<feature type="compositionally biased region" description="Polar residues" evidence="5">
    <location>
        <begin position="367"/>
        <end position="376"/>
    </location>
</feature>
<reference evidence="7 8" key="1">
    <citation type="submission" date="2020-04" db="EMBL/GenBank/DDBJ databases">
        <title>Plant Genome Project.</title>
        <authorList>
            <person name="Zhang R.-G."/>
        </authorList>
    </citation>
    <scope>NUCLEOTIDE SEQUENCE [LARGE SCALE GENOMIC DNA]</scope>
    <source>
        <strain evidence="7">YNK0</strain>
        <tissue evidence="7">Leaf</tissue>
    </source>
</reference>
<dbReference type="GO" id="GO:0008270">
    <property type="term" value="F:zinc ion binding"/>
    <property type="evidence" value="ECO:0007669"/>
    <property type="project" value="UniProtKB-KW"/>
</dbReference>
<dbReference type="SMART" id="SM00184">
    <property type="entry name" value="RING"/>
    <property type="match status" value="1"/>
</dbReference>
<dbReference type="Proteomes" id="UP000655225">
    <property type="component" value="Unassembled WGS sequence"/>
</dbReference>
<dbReference type="EMBL" id="JABCRI010000014">
    <property type="protein sequence ID" value="KAF8394276.1"/>
    <property type="molecule type" value="Genomic_DNA"/>
</dbReference>
<dbReference type="CDD" id="cd23129">
    <property type="entry name" value="RING-HC_XBAT35-like"/>
    <property type="match status" value="1"/>
</dbReference>
<organism evidence="7 8">
    <name type="scientific">Tetracentron sinense</name>
    <name type="common">Spur-leaf</name>
    <dbReference type="NCBI Taxonomy" id="13715"/>
    <lineage>
        <taxon>Eukaryota</taxon>
        <taxon>Viridiplantae</taxon>
        <taxon>Streptophyta</taxon>
        <taxon>Embryophyta</taxon>
        <taxon>Tracheophyta</taxon>
        <taxon>Spermatophyta</taxon>
        <taxon>Magnoliopsida</taxon>
        <taxon>Trochodendrales</taxon>
        <taxon>Trochodendraceae</taxon>
        <taxon>Tetracentron</taxon>
    </lineage>
</organism>
<evidence type="ECO:0000256" key="1">
    <source>
        <dbReference type="ARBA" id="ARBA00022737"/>
    </source>
</evidence>
<keyword evidence="4" id="KW-0479">Metal-binding</keyword>
<dbReference type="OrthoDB" id="1711136at2759"/>
<evidence type="ECO:0000256" key="4">
    <source>
        <dbReference type="PROSITE-ProRule" id="PRU00175"/>
    </source>
</evidence>
<dbReference type="PROSITE" id="PS50297">
    <property type="entry name" value="ANK_REP_REGION"/>
    <property type="match status" value="2"/>
</dbReference>
<keyword evidence="1" id="KW-0677">Repeat</keyword>
<feature type="repeat" description="ANK" evidence="3">
    <location>
        <begin position="39"/>
        <end position="72"/>
    </location>
</feature>
<keyword evidence="8" id="KW-1185">Reference proteome</keyword>
<sequence length="485" mass="52565">MGQKQSRDELLYQQVSHGNSERIKALSREGAGLEWTDKEGKSPLIVACMHPELFHVAKTLIELGANVDAYRRGFHGGTPLHHAAEKGLDQAVKLLLSHGAKALVTNDDCQTPLDVARVKGYNNVVNAIELNLHLQSDASKSHICLFSGWLRELSGPGFLEVLAPGWVWVVVIPCGSHKFKKHLKFELAIYPSSQDAQPRRVIQLSKAKIKKPKFRRADPALIIVDKSTKTRYKLASENEGDKQQIQWLYNACKGISPVLRPLLTNTQNPVVSVTAPPSTAEDVELAMAIDASIQPVVQERPSLLPNTHLSSENINGLETSVDNIIPIGLVPTEGPMSPSKASSSGWLDEPAKDTYNQWGMPKAGPSGNPTQHVQSQHNIPVPASSIPSAPPILEEVVDDGSVPYLPINSSTPTVANRPVRTSEVKENEGAASSCVICLDAQSEGACVPCGHMAGCMSCLNEIKAKNWGCPVCRAKIDQVIRVYAV</sequence>
<dbReference type="SUPFAM" id="SSF48403">
    <property type="entry name" value="Ankyrin repeat"/>
    <property type="match status" value="1"/>
</dbReference>
<gene>
    <name evidence="7" type="ORF">HHK36_020483</name>
</gene>
<dbReference type="Gene3D" id="1.25.40.20">
    <property type="entry name" value="Ankyrin repeat-containing domain"/>
    <property type="match status" value="1"/>
</dbReference>
<dbReference type="PROSITE" id="PS50088">
    <property type="entry name" value="ANK_REPEAT"/>
    <property type="match status" value="2"/>
</dbReference>
<dbReference type="OMA" id="WFSEACK"/>
<dbReference type="InterPro" id="IPR001841">
    <property type="entry name" value="Znf_RING"/>
</dbReference>
<keyword evidence="2 3" id="KW-0040">ANK repeat</keyword>
<evidence type="ECO:0000256" key="3">
    <source>
        <dbReference type="PROSITE-ProRule" id="PRU00023"/>
    </source>
</evidence>
<evidence type="ECO:0000313" key="8">
    <source>
        <dbReference type="Proteomes" id="UP000655225"/>
    </source>
</evidence>
<dbReference type="PANTHER" id="PTHR24166">
    <property type="entry name" value="ROLLING PEBBLES, ISOFORM B"/>
    <property type="match status" value="1"/>
</dbReference>
<dbReference type="PROSITE" id="PS50089">
    <property type="entry name" value="ZF_RING_2"/>
    <property type="match status" value="1"/>
</dbReference>
<dbReference type="SMART" id="SM00248">
    <property type="entry name" value="ANK"/>
    <property type="match status" value="2"/>
</dbReference>